<sequence length="113" mass="12666">MPRAKDLPTFTTTDDLMKVTGLSRSAMYGWADAGLLPAPEVISDGSRGIKARWPVGALERARFVMAKKAELLSIPEIRKLVEERWGLPTAEDTARREAARELKRKKKRDGTEE</sequence>
<dbReference type="SUPFAM" id="SSF46955">
    <property type="entry name" value="Putative DNA-binding domain"/>
    <property type="match status" value="1"/>
</dbReference>
<evidence type="ECO:0000313" key="3">
    <source>
        <dbReference type="Proteomes" id="UP001221686"/>
    </source>
</evidence>
<keyword evidence="3" id="KW-1185">Reference proteome</keyword>
<proteinExistence type="predicted"/>
<evidence type="ECO:0000256" key="1">
    <source>
        <dbReference type="SAM" id="MobiDB-lite"/>
    </source>
</evidence>
<feature type="compositionally biased region" description="Basic residues" evidence="1">
    <location>
        <begin position="102"/>
        <end position="113"/>
    </location>
</feature>
<gene>
    <name evidence="2" type="ORF">POL25_36695</name>
</gene>
<evidence type="ECO:0008006" key="4">
    <source>
        <dbReference type="Google" id="ProtNLM"/>
    </source>
</evidence>
<organism evidence="2 3">
    <name type="scientific">Nannocystis bainbridge</name>
    <dbReference type="NCBI Taxonomy" id="2995303"/>
    <lineage>
        <taxon>Bacteria</taxon>
        <taxon>Pseudomonadati</taxon>
        <taxon>Myxococcota</taxon>
        <taxon>Polyangia</taxon>
        <taxon>Nannocystales</taxon>
        <taxon>Nannocystaceae</taxon>
        <taxon>Nannocystis</taxon>
    </lineage>
</organism>
<evidence type="ECO:0000313" key="2">
    <source>
        <dbReference type="EMBL" id="MDC0722486.1"/>
    </source>
</evidence>
<protein>
    <recommendedName>
        <fullName evidence="4">Transcriptional regulator, AlpA family</fullName>
    </recommendedName>
</protein>
<reference evidence="2 3" key="1">
    <citation type="submission" date="2022-11" db="EMBL/GenBank/DDBJ databases">
        <title>Minimal conservation of predation-associated metabolite biosynthetic gene clusters underscores biosynthetic potential of Myxococcota including descriptions for ten novel species: Archangium lansinium sp. nov., Myxococcus landrumus sp. nov., Nannocystis bai.</title>
        <authorList>
            <person name="Ahearne A."/>
            <person name="Stevens C."/>
            <person name="Dowd S."/>
        </authorList>
    </citation>
    <scope>NUCLEOTIDE SEQUENCE [LARGE SCALE GENOMIC DNA]</scope>
    <source>
        <strain evidence="2 3">BB15-2</strain>
    </source>
</reference>
<comment type="caution">
    <text evidence="2">The sequence shown here is derived from an EMBL/GenBank/DDBJ whole genome shotgun (WGS) entry which is preliminary data.</text>
</comment>
<dbReference type="RefSeq" id="WP_272091015.1">
    <property type="nucleotide sequence ID" value="NZ_JAQNDL010000003.1"/>
</dbReference>
<name>A0ABT5E9F1_9BACT</name>
<dbReference type="Proteomes" id="UP001221686">
    <property type="component" value="Unassembled WGS sequence"/>
</dbReference>
<dbReference type="EMBL" id="JAQNDL010000003">
    <property type="protein sequence ID" value="MDC0722486.1"/>
    <property type="molecule type" value="Genomic_DNA"/>
</dbReference>
<accession>A0ABT5E9F1</accession>
<dbReference type="InterPro" id="IPR009061">
    <property type="entry name" value="DNA-bd_dom_put_sf"/>
</dbReference>
<feature type="compositionally biased region" description="Basic and acidic residues" evidence="1">
    <location>
        <begin position="92"/>
        <end position="101"/>
    </location>
</feature>
<feature type="region of interest" description="Disordered" evidence="1">
    <location>
        <begin position="88"/>
        <end position="113"/>
    </location>
</feature>